<dbReference type="Gene3D" id="3.40.50.800">
    <property type="entry name" value="Anticodon-binding domain"/>
    <property type="match status" value="1"/>
</dbReference>
<dbReference type="SUPFAM" id="SSF64586">
    <property type="entry name" value="C-terminal domain of ProRS"/>
    <property type="match status" value="1"/>
</dbReference>
<reference evidence="13 14" key="1">
    <citation type="submission" date="2019-03" db="EMBL/GenBank/DDBJ databases">
        <title>Genomic Encyclopedia of Type Strains, Phase IV (KMG-IV): sequencing the most valuable type-strain genomes for metagenomic binning, comparative biology and taxonomic classification.</title>
        <authorList>
            <person name="Goeker M."/>
        </authorList>
    </citation>
    <scope>NUCLEOTIDE SEQUENCE [LARGE SCALE GENOMIC DNA]</scope>
    <source>
        <strain evidence="13 14">DSM 19377</strain>
    </source>
</reference>
<comment type="subunit">
    <text evidence="2 11">Homodimer.</text>
</comment>
<evidence type="ECO:0000256" key="1">
    <source>
        <dbReference type="ARBA" id="ARBA00004496"/>
    </source>
</evidence>
<dbReference type="AlphaFoldDB" id="A0A4R2P4F2"/>
<dbReference type="FunFam" id="3.40.50.800:FF:000005">
    <property type="entry name" value="bifunctional glutamate/proline--tRNA ligase"/>
    <property type="match status" value="1"/>
</dbReference>
<dbReference type="GO" id="GO:0004827">
    <property type="term" value="F:proline-tRNA ligase activity"/>
    <property type="evidence" value="ECO:0007669"/>
    <property type="project" value="UniProtKB-UniRule"/>
</dbReference>
<dbReference type="InterPro" id="IPR004154">
    <property type="entry name" value="Anticodon-bd"/>
</dbReference>
<dbReference type="InterPro" id="IPR016061">
    <property type="entry name" value="Pro-tRNA_ligase_II_C"/>
</dbReference>
<dbReference type="PROSITE" id="PS50862">
    <property type="entry name" value="AA_TRNA_LIGASE_II"/>
    <property type="match status" value="1"/>
</dbReference>
<dbReference type="InterPro" id="IPR036621">
    <property type="entry name" value="Anticodon-bd_dom_sf"/>
</dbReference>
<proteinExistence type="inferred from homology"/>
<dbReference type="Pfam" id="PF03129">
    <property type="entry name" value="HGTP_anticodon"/>
    <property type="match status" value="1"/>
</dbReference>
<organism evidence="13 14">
    <name type="scientific">Scopulibacillus darangshiensis</name>
    <dbReference type="NCBI Taxonomy" id="442528"/>
    <lineage>
        <taxon>Bacteria</taxon>
        <taxon>Bacillati</taxon>
        <taxon>Bacillota</taxon>
        <taxon>Bacilli</taxon>
        <taxon>Bacillales</taxon>
        <taxon>Sporolactobacillaceae</taxon>
        <taxon>Scopulibacillus</taxon>
    </lineage>
</organism>
<evidence type="ECO:0000256" key="5">
    <source>
        <dbReference type="ARBA" id="ARBA00022741"/>
    </source>
</evidence>
<dbReference type="NCBIfam" id="TIGR00408">
    <property type="entry name" value="proS_fam_I"/>
    <property type="match status" value="1"/>
</dbReference>
<feature type="domain" description="Aminoacyl-transfer RNA synthetases class-II family profile" evidence="12">
    <location>
        <begin position="41"/>
        <end position="284"/>
    </location>
</feature>
<evidence type="ECO:0000256" key="6">
    <source>
        <dbReference type="ARBA" id="ARBA00022840"/>
    </source>
</evidence>
<comment type="caution">
    <text evidence="13">The sequence shown here is derived from an EMBL/GenBank/DDBJ whole genome shotgun (WGS) entry which is preliminary data.</text>
</comment>
<comment type="function">
    <text evidence="11">Catalyzes the attachment of proline to tRNA(Pro) in a two-step reaction: proline is first activated by ATP to form Pro-AMP and then transferred to the acceptor end of tRNA(Pro).</text>
</comment>
<dbReference type="InterPro" id="IPR033721">
    <property type="entry name" value="ProRS_core_arch_euk"/>
</dbReference>
<protein>
    <recommendedName>
        <fullName evidence="11">Proline--tRNA ligase</fullName>
        <ecNumber evidence="11">6.1.1.15</ecNumber>
    </recommendedName>
    <alternativeName>
        <fullName evidence="11">Prolyl-tRNA synthetase</fullName>
        <shortName evidence="11">ProRS</shortName>
    </alternativeName>
</protein>
<evidence type="ECO:0000256" key="3">
    <source>
        <dbReference type="ARBA" id="ARBA00022490"/>
    </source>
</evidence>
<dbReference type="Pfam" id="PF00587">
    <property type="entry name" value="tRNA-synt_2b"/>
    <property type="match status" value="1"/>
</dbReference>
<dbReference type="FunFam" id="3.30.110.30:FF:000005">
    <property type="entry name" value="Proline--tRNA ligase"/>
    <property type="match status" value="1"/>
</dbReference>
<dbReference type="PRINTS" id="PR01046">
    <property type="entry name" value="TRNASYNTHPRO"/>
</dbReference>
<evidence type="ECO:0000256" key="9">
    <source>
        <dbReference type="ARBA" id="ARBA00047671"/>
    </source>
</evidence>
<dbReference type="HAMAP" id="MF_01571">
    <property type="entry name" value="Pro_tRNA_synth_type3"/>
    <property type="match status" value="1"/>
</dbReference>
<dbReference type="Gene3D" id="3.30.110.30">
    <property type="entry name" value="C-terminal domain of ProRS"/>
    <property type="match status" value="1"/>
</dbReference>
<dbReference type="OrthoDB" id="9809052at2"/>
<dbReference type="SMART" id="SM00946">
    <property type="entry name" value="ProRS-C_1"/>
    <property type="match status" value="1"/>
</dbReference>
<evidence type="ECO:0000313" key="13">
    <source>
        <dbReference type="EMBL" id="TCP29028.1"/>
    </source>
</evidence>
<dbReference type="GO" id="GO:0140096">
    <property type="term" value="F:catalytic activity, acting on a protein"/>
    <property type="evidence" value="ECO:0007669"/>
    <property type="project" value="UniProtKB-ARBA"/>
</dbReference>
<dbReference type="CDD" id="cd00778">
    <property type="entry name" value="ProRS_core_arch_euk"/>
    <property type="match status" value="1"/>
</dbReference>
<keyword evidence="14" id="KW-1185">Reference proteome</keyword>
<gene>
    <name evidence="11" type="primary">proS</name>
    <name evidence="13" type="ORF">EV207_11363</name>
</gene>
<sequence length="476" mass="54447">MAKDFVEKITSMDDDFAQWYTDVVTKAELIDYSSVRGCMIMRPYGFAIWENIKNALDSKIKETGHENVYMPLFIPESLLQKEKDHIQGFAPEVAWVTHGGEEELTERLCVRPTSEVLFGEHYKNIIHSYRDLPKLYNQWANVVRWEKTTRPFLRTLEFLWQEGHTCHETDEEAHDETVRMLNVYASLCEDVLAVPVVKGQKTEKEKFAGAKYTYTIESLMHDGKALQAGTSHHLGDGFAKALGIEFTNREGQLQHVQQTSWGFTTRIIGAMIMVHGDDRGLFIPPKIAPTQVMIVPIAQHKEGVLDFAHDLKNRLSDVVRTGIDASDKMPGWKFNEYEMKGIPLRLEVGPRDIGNKQVVLVRRDTGEKLTVLINELEIKIKETLTAIQNDMYQRAAKSREKKTAKALNLSEFKEILDTDQGFIKAMWCGGEACEDRIKEETGATSRCMPFEQEELSEECVCCGKRSKHLVYWAKAY</sequence>
<evidence type="ECO:0000256" key="2">
    <source>
        <dbReference type="ARBA" id="ARBA00011738"/>
    </source>
</evidence>
<dbReference type="GO" id="GO:0006433">
    <property type="term" value="P:prolyl-tRNA aminoacylation"/>
    <property type="evidence" value="ECO:0007669"/>
    <property type="project" value="UniProtKB-UniRule"/>
</dbReference>
<keyword evidence="4 11" id="KW-0436">Ligase</keyword>
<dbReference type="FunFam" id="3.30.930.10:FF:000023">
    <property type="entry name" value="Proline--tRNA ligase"/>
    <property type="match status" value="1"/>
</dbReference>
<comment type="subcellular location">
    <subcellularLocation>
        <location evidence="1 11">Cytoplasm</location>
    </subcellularLocation>
</comment>
<keyword evidence="3 11" id="KW-0963">Cytoplasm</keyword>
<name>A0A4R2P4F2_9BACL</name>
<dbReference type="InterPro" id="IPR002314">
    <property type="entry name" value="aa-tRNA-synt_IIb"/>
</dbReference>
<dbReference type="InterPro" id="IPR002316">
    <property type="entry name" value="Pro-tRNA-ligase_IIa"/>
</dbReference>
<keyword evidence="6 11" id="KW-0067">ATP-binding</keyword>
<evidence type="ECO:0000256" key="8">
    <source>
        <dbReference type="ARBA" id="ARBA00023146"/>
    </source>
</evidence>
<dbReference type="EMBL" id="SLXK01000013">
    <property type="protein sequence ID" value="TCP29028.1"/>
    <property type="molecule type" value="Genomic_DNA"/>
</dbReference>
<dbReference type="PANTHER" id="PTHR43382">
    <property type="entry name" value="PROLYL-TRNA SYNTHETASE"/>
    <property type="match status" value="1"/>
</dbReference>
<dbReference type="PANTHER" id="PTHR43382:SF2">
    <property type="entry name" value="BIFUNCTIONAL GLUTAMATE_PROLINE--TRNA LIGASE"/>
    <property type="match status" value="1"/>
</dbReference>
<dbReference type="GO" id="GO:0005524">
    <property type="term" value="F:ATP binding"/>
    <property type="evidence" value="ECO:0007669"/>
    <property type="project" value="UniProtKB-UniRule"/>
</dbReference>
<evidence type="ECO:0000256" key="10">
    <source>
        <dbReference type="ARBA" id="ARBA00060806"/>
    </source>
</evidence>
<dbReference type="Proteomes" id="UP000295416">
    <property type="component" value="Unassembled WGS sequence"/>
</dbReference>
<dbReference type="RefSeq" id="WP_132746136.1">
    <property type="nucleotide sequence ID" value="NZ_SLXK01000013.1"/>
</dbReference>
<dbReference type="SUPFAM" id="SSF52954">
    <property type="entry name" value="Class II aaRS ABD-related"/>
    <property type="match status" value="1"/>
</dbReference>
<dbReference type="GO" id="GO:0017101">
    <property type="term" value="C:aminoacyl-tRNA synthetase multienzyme complex"/>
    <property type="evidence" value="ECO:0007669"/>
    <property type="project" value="TreeGrafter"/>
</dbReference>
<dbReference type="InterPro" id="IPR045864">
    <property type="entry name" value="aa-tRNA-synth_II/BPL/LPL"/>
</dbReference>
<dbReference type="GO" id="GO:0005737">
    <property type="term" value="C:cytoplasm"/>
    <property type="evidence" value="ECO:0007669"/>
    <property type="project" value="UniProtKB-SubCell"/>
</dbReference>
<dbReference type="GO" id="GO:0016740">
    <property type="term" value="F:transferase activity"/>
    <property type="evidence" value="ECO:0007669"/>
    <property type="project" value="UniProtKB-ARBA"/>
</dbReference>
<comment type="similarity">
    <text evidence="10 11">Belongs to the class-II aminoacyl-tRNA synthetase family. ProS type 3 subfamily.</text>
</comment>
<dbReference type="InterPro" id="IPR004499">
    <property type="entry name" value="Pro-tRNA-ligase_IIa_arc-type"/>
</dbReference>
<comment type="catalytic activity">
    <reaction evidence="9 11">
        <text>tRNA(Pro) + L-proline + ATP = L-prolyl-tRNA(Pro) + AMP + diphosphate</text>
        <dbReference type="Rhea" id="RHEA:14305"/>
        <dbReference type="Rhea" id="RHEA-COMP:9700"/>
        <dbReference type="Rhea" id="RHEA-COMP:9702"/>
        <dbReference type="ChEBI" id="CHEBI:30616"/>
        <dbReference type="ChEBI" id="CHEBI:33019"/>
        <dbReference type="ChEBI" id="CHEBI:60039"/>
        <dbReference type="ChEBI" id="CHEBI:78442"/>
        <dbReference type="ChEBI" id="CHEBI:78532"/>
        <dbReference type="ChEBI" id="CHEBI:456215"/>
        <dbReference type="EC" id="6.1.1.15"/>
    </reaction>
</comment>
<evidence type="ECO:0000259" key="12">
    <source>
        <dbReference type="PROSITE" id="PS50862"/>
    </source>
</evidence>
<evidence type="ECO:0000256" key="4">
    <source>
        <dbReference type="ARBA" id="ARBA00022598"/>
    </source>
</evidence>
<dbReference type="Pfam" id="PF09180">
    <property type="entry name" value="ProRS-C_1"/>
    <property type="match status" value="1"/>
</dbReference>
<keyword evidence="5 11" id="KW-0547">Nucleotide-binding</keyword>
<dbReference type="InterPro" id="IPR006195">
    <property type="entry name" value="aa-tRNA-synth_II"/>
</dbReference>
<dbReference type="EC" id="6.1.1.15" evidence="11"/>
<dbReference type="InterPro" id="IPR017449">
    <property type="entry name" value="Pro-tRNA_synth_II"/>
</dbReference>
<evidence type="ECO:0000256" key="7">
    <source>
        <dbReference type="ARBA" id="ARBA00022917"/>
    </source>
</evidence>
<dbReference type="Gene3D" id="3.30.930.10">
    <property type="entry name" value="Bira Bifunctional Protein, Domain 2"/>
    <property type="match status" value="1"/>
</dbReference>
<keyword evidence="8 11" id="KW-0030">Aminoacyl-tRNA synthetase</keyword>
<dbReference type="CDD" id="cd00862">
    <property type="entry name" value="ProRS_anticodon_zinc"/>
    <property type="match status" value="1"/>
</dbReference>
<accession>A0A4R2P4F2</accession>
<dbReference type="SUPFAM" id="SSF55681">
    <property type="entry name" value="Class II aaRS and biotin synthetases"/>
    <property type="match status" value="1"/>
</dbReference>
<evidence type="ECO:0000256" key="11">
    <source>
        <dbReference type="HAMAP-Rule" id="MF_01571"/>
    </source>
</evidence>
<comment type="domain">
    <text evidence="11">Consists of three domains: the N-terminal catalytic domain, the anticodon-binding domain and the C-terminal extension.</text>
</comment>
<keyword evidence="7 11" id="KW-0648">Protein biosynthesis</keyword>
<evidence type="ECO:0000313" key="14">
    <source>
        <dbReference type="Proteomes" id="UP000295416"/>
    </source>
</evidence>